<accession>A0A844ASP7</accession>
<dbReference type="RefSeq" id="WP_153544563.1">
    <property type="nucleotide sequence ID" value="NZ_WIXK01000001.1"/>
</dbReference>
<evidence type="ECO:0000313" key="4">
    <source>
        <dbReference type="EMBL" id="MQY41414.1"/>
    </source>
</evidence>
<evidence type="ECO:0000256" key="2">
    <source>
        <dbReference type="ARBA" id="ARBA00022777"/>
    </source>
</evidence>
<dbReference type="EMBL" id="WIXK01000001">
    <property type="protein sequence ID" value="MQY41414.1"/>
    <property type="molecule type" value="Genomic_DNA"/>
</dbReference>
<dbReference type="SUPFAM" id="SSF53613">
    <property type="entry name" value="Ribokinase-like"/>
    <property type="match status" value="1"/>
</dbReference>
<dbReference type="GO" id="GO:0016301">
    <property type="term" value="F:kinase activity"/>
    <property type="evidence" value="ECO:0007669"/>
    <property type="project" value="UniProtKB-KW"/>
</dbReference>
<comment type="caution">
    <text evidence="4">The sequence shown here is derived from an EMBL/GenBank/DDBJ whole genome shotgun (WGS) entry which is preliminary data.</text>
</comment>
<evidence type="ECO:0000259" key="3">
    <source>
        <dbReference type="Pfam" id="PF00294"/>
    </source>
</evidence>
<dbReference type="InterPro" id="IPR011611">
    <property type="entry name" value="PfkB_dom"/>
</dbReference>
<name>A0A844ASP7_9RHOB</name>
<dbReference type="InterPro" id="IPR029056">
    <property type="entry name" value="Ribokinase-like"/>
</dbReference>
<gene>
    <name evidence="4" type="ORF">GG681_02070</name>
</gene>
<organism evidence="4 5">
    <name type="scientific">Tritonibacter aquimaris</name>
    <dbReference type="NCBI Taxonomy" id="2663379"/>
    <lineage>
        <taxon>Bacteria</taxon>
        <taxon>Pseudomonadati</taxon>
        <taxon>Pseudomonadota</taxon>
        <taxon>Alphaproteobacteria</taxon>
        <taxon>Rhodobacterales</taxon>
        <taxon>Paracoccaceae</taxon>
        <taxon>Tritonibacter</taxon>
    </lineage>
</organism>
<protein>
    <submittedName>
        <fullName evidence="4">Kinase</fullName>
    </submittedName>
</protein>
<evidence type="ECO:0000256" key="1">
    <source>
        <dbReference type="ARBA" id="ARBA00022679"/>
    </source>
</evidence>
<feature type="domain" description="Carbohydrate kinase PfkB" evidence="3">
    <location>
        <begin position="10"/>
        <end position="297"/>
    </location>
</feature>
<keyword evidence="2 4" id="KW-0418">Kinase</keyword>
<dbReference type="PANTHER" id="PTHR10584">
    <property type="entry name" value="SUGAR KINASE"/>
    <property type="match status" value="1"/>
</dbReference>
<dbReference type="PANTHER" id="PTHR10584:SF166">
    <property type="entry name" value="RIBOKINASE"/>
    <property type="match status" value="1"/>
</dbReference>
<reference evidence="4 5" key="1">
    <citation type="submission" date="2019-10" db="EMBL/GenBank/DDBJ databases">
        <title>Epibacterium sp. nov., isolated from seawater.</title>
        <authorList>
            <person name="Zhang X."/>
            <person name="Li N."/>
        </authorList>
    </citation>
    <scope>NUCLEOTIDE SEQUENCE [LARGE SCALE GENOMIC DNA]</scope>
    <source>
        <strain evidence="4 5">SM1969</strain>
    </source>
</reference>
<keyword evidence="5" id="KW-1185">Reference proteome</keyword>
<dbReference type="Gene3D" id="3.40.1190.20">
    <property type="match status" value="1"/>
</dbReference>
<dbReference type="Pfam" id="PF00294">
    <property type="entry name" value="PfkB"/>
    <property type="match status" value="1"/>
</dbReference>
<dbReference type="AlphaFoldDB" id="A0A844ASP7"/>
<dbReference type="Proteomes" id="UP000436694">
    <property type="component" value="Unassembled WGS sequence"/>
</dbReference>
<proteinExistence type="predicted"/>
<evidence type="ECO:0000313" key="5">
    <source>
        <dbReference type="Proteomes" id="UP000436694"/>
    </source>
</evidence>
<sequence>MSMNSSLATQHVVCIGSVLWDIVGRSSRNMALSHDVPGHIERRPGGVALNIAMALASQNLSSTLLSAVGQDLDGSTLVDQCIAMGLGTELLYRPTDLPTDQYMAIEAENGLVAAIADAHSLEKAGDHILAPLSDGRLGSEKAPYAGLVALDGNLTAELLDEMSQSPLFCNADLRIAPASPGKAKRLLPFVKNSRGTLYVNLIEAEILCQQKFDNSTLAAKALLAKGAARVLVTDGGRDASFADAEICVSHTPPAVTVTRITGAGDTFMAAHIAAEATGATPDIALQRALESAARYVSEGSY</sequence>
<keyword evidence="1" id="KW-0808">Transferase</keyword>